<reference evidence="2" key="1">
    <citation type="submission" date="2021-11" db="EMBL/GenBank/DDBJ databases">
        <title>Streptomyces corallinus and Kineosporia corallina sp. nov., two new coral-derived marine actinobacteria.</title>
        <authorList>
            <person name="Buangrab K."/>
            <person name="Sutthacheep M."/>
            <person name="Yeemin T."/>
            <person name="Harunari E."/>
            <person name="Igarashi Y."/>
            <person name="Sripreechasak P."/>
            <person name="Kanchanasin P."/>
            <person name="Tanasupawat S."/>
            <person name="Phongsopitanun W."/>
        </authorList>
    </citation>
    <scope>NUCLEOTIDE SEQUENCE</scope>
    <source>
        <strain evidence="2">JCM 31032</strain>
    </source>
</reference>
<dbReference type="RefSeq" id="WP_231446394.1">
    <property type="nucleotide sequence ID" value="NZ_JAJOMB010000015.1"/>
</dbReference>
<gene>
    <name evidence="2" type="ORF">LR394_24760</name>
</gene>
<feature type="region of interest" description="Disordered" evidence="1">
    <location>
        <begin position="47"/>
        <end position="68"/>
    </location>
</feature>
<feature type="region of interest" description="Disordered" evidence="1">
    <location>
        <begin position="82"/>
        <end position="116"/>
    </location>
</feature>
<evidence type="ECO:0000256" key="1">
    <source>
        <dbReference type="SAM" id="MobiDB-lite"/>
    </source>
</evidence>
<dbReference type="EMBL" id="JAJOMB010000015">
    <property type="protein sequence ID" value="MCD5314125.1"/>
    <property type="molecule type" value="Genomic_DNA"/>
</dbReference>
<evidence type="ECO:0000313" key="2">
    <source>
        <dbReference type="EMBL" id="MCD5314125.1"/>
    </source>
</evidence>
<accession>A0A9X1SWK3</accession>
<name>A0A9X1SWK3_9ACTN</name>
<organism evidence="2 3">
    <name type="scientific">Kineosporia babensis</name>
    <dbReference type="NCBI Taxonomy" id="499548"/>
    <lineage>
        <taxon>Bacteria</taxon>
        <taxon>Bacillati</taxon>
        <taxon>Actinomycetota</taxon>
        <taxon>Actinomycetes</taxon>
        <taxon>Kineosporiales</taxon>
        <taxon>Kineosporiaceae</taxon>
        <taxon>Kineosporia</taxon>
    </lineage>
</organism>
<dbReference type="Proteomes" id="UP001138997">
    <property type="component" value="Unassembled WGS sequence"/>
</dbReference>
<sequence length="116" mass="12307">MVLVLGNSVALVRARRSDAAFGVAGTDRAGPAVRRRRIDIDGVSTRQNRSPLNCIRPTRRYAGPGGRAGPFPIGVLGRYLARTSRTAPPEHDGPLPSTARGDPSSVRLPARPTGEN</sequence>
<keyword evidence="3" id="KW-1185">Reference proteome</keyword>
<protein>
    <submittedName>
        <fullName evidence="2">Uncharacterized protein</fullName>
    </submittedName>
</protein>
<evidence type="ECO:0000313" key="3">
    <source>
        <dbReference type="Proteomes" id="UP001138997"/>
    </source>
</evidence>
<dbReference type="AlphaFoldDB" id="A0A9X1SWK3"/>
<comment type="caution">
    <text evidence="2">The sequence shown here is derived from an EMBL/GenBank/DDBJ whole genome shotgun (WGS) entry which is preliminary data.</text>
</comment>
<proteinExistence type="predicted"/>